<keyword evidence="6 9" id="KW-0012">Acyltransferase</keyword>
<feature type="compositionally biased region" description="Acidic residues" evidence="7">
    <location>
        <begin position="152"/>
        <end position="161"/>
    </location>
</feature>
<keyword evidence="3 8" id="KW-1133">Transmembrane helix</keyword>
<evidence type="ECO:0000256" key="8">
    <source>
        <dbReference type="SAM" id="Phobius"/>
    </source>
</evidence>
<keyword evidence="5 8" id="KW-0472">Membrane</keyword>
<evidence type="ECO:0000256" key="3">
    <source>
        <dbReference type="ARBA" id="ARBA00022989"/>
    </source>
</evidence>
<evidence type="ECO:0000256" key="7">
    <source>
        <dbReference type="SAM" id="MobiDB-lite"/>
    </source>
</evidence>
<keyword evidence="1 9" id="KW-0808">Transferase</keyword>
<evidence type="ECO:0000256" key="5">
    <source>
        <dbReference type="ARBA" id="ARBA00023136"/>
    </source>
</evidence>
<evidence type="ECO:0000313" key="9">
    <source>
        <dbReference type="EMBL" id="EMP42580.1"/>
    </source>
</evidence>
<name>M7C306_CHEMY</name>
<keyword evidence="4" id="KW-0443">Lipid metabolism</keyword>
<evidence type="ECO:0000313" key="10">
    <source>
        <dbReference type="Proteomes" id="UP000031443"/>
    </source>
</evidence>
<dbReference type="PANTHER" id="PTHR23063:SF57">
    <property type="entry name" value="LYSOPHOSPHATIDYLCHOLINE ACYLTRANSFERASE 1"/>
    <property type="match status" value="1"/>
</dbReference>
<dbReference type="AlphaFoldDB" id="M7C306"/>
<dbReference type="GO" id="GO:0006629">
    <property type="term" value="P:lipid metabolic process"/>
    <property type="evidence" value="ECO:0007669"/>
    <property type="project" value="UniProtKB-KW"/>
</dbReference>
<sequence length="176" mass="19780">MTLTLFPIRLFFAAFMMLLAWPFAFIASMGSAERELERPLSWWRKVVDFLLKAIMRTMWFAGGFHWINVKGRQALPAEAAILTLAPHSSYFDAIPVTMTMASIVMKAESKDIPVWGNAIAQLCTAFVSIANTLPIILKYVQNLARSRRHEEDPEEDMDTDVPESTGCGSWDSMAAC</sequence>
<feature type="region of interest" description="Disordered" evidence="7">
    <location>
        <begin position="149"/>
        <end position="176"/>
    </location>
</feature>
<dbReference type="eggNOG" id="KOG4666">
    <property type="taxonomic scope" value="Eukaryota"/>
</dbReference>
<organism evidence="9 10">
    <name type="scientific">Chelonia mydas</name>
    <name type="common">Green sea-turtle</name>
    <name type="synonym">Chelonia agassizi</name>
    <dbReference type="NCBI Taxonomy" id="8469"/>
    <lineage>
        <taxon>Eukaryota</taxon>
        <taxon>Metazoa</taxon>
        <taxon>Chordata</taxon>
        <taxon>Craniata</taxon>
        <taxon>Vertebrata</taxon>
        <taxon>Euteleostomi</taxon>
        <taxon>Archelosauria</taxon>
        <taxon>Testudinata</taxon>
        <taxon>Testudines</taxon>
        <taxon>Cryptodira</taxon>
        <taxon>Durocryptodira</taxon>
        <taxon>Americhelydia</taxon>
        <taxon>Chelonioidea</taxon>
        <taxon>Cheloniidae</taxon>
        <taxon>Chelonia</taxon>
    </lineage>
</organism>
<dbReference type="EMBL" id="KB469744">
    <property type="protein sequence ID" value="EMP42580.1"/>
    <property type="molecule type" value="Genomic_DNA"/>
</dbReference>
<proteinExistence type="predicted"/>
<dbReference type="PANTHER" id="PTHR23063">
    <property type="entry name" value="PHOSPHOLIPID ACYLTRANSFERASE"/>
    <property type="match status" value="1"/>
</dbReference>
<dbReference type="STRING" id="8469.M7C306"/>
<reference evidence="10" key="1">
    <citation type="journal article" date="2013" name="Nat. Genet.">
        <title>The draft genomes of soft-shell turtle and green sea turtle yield insights into the development and evolution of the turtle-specific body plan.</title>
        <authorList>
            <person name="Wang Z."/>
            <person name="Pascual-Anaya J."/>
            <person name="Zadissa A."/>
            <person name="Li W."/>
            <person name="Niimura Y."/>
            <person name="Huang Z."/>
            <person name="Li C."/>
            <person name="White S."/>
            <person name="Xiong Z."/>
            <person name="Fang D."/>
            <person name="Wang B."/>
            <person name="Ming Y."/>
            <person name="Chen Y."/>
            <person name="Zheng Y."/>
            <person name="Kuraku S."/>
            <person name="Pignatelli M."/>
            <person name="Herrero J."/>
            <person name="Beal K."/>
            <person name="Nozawa M."/>
            <person name="Li Q."/>
            <person name="Wang J."/>
            <person name="Zhang H."/>
            <person name="Yu L."/>
            <person name="Shigenobu S."/>
            <person name="Wang J."/>
            <person name="Liu J."/>
            <person name="Flicek P."/>
            <person name="Searle S."/>
            <person name="Wang J."/>
            <person name="Kuratani S."/>
            <person name="Yin Y."/>
            <person name="Aken B."/>
            <person name="Zhang G."/>
            <person name="Irie N."/>
        </authorList>
    </citation>
    <scope>NUCLEOTIDE SEQUENCE [LARGE SCALE GENOMIC DNA]</scope>
</reference>
<feature type="transmembrane region" description="Helical" evidence="8">
    <location>
        <begin position="49"/>
        <end position="67"/>
    </location>
</feature>
<keyword evidence="10" id="KW-1185">Reference proteome</keyword>
<dbReference type="Proteomes" id="UP000031443">
    <property type="component" value="Unassembled WGS sequence"/>
</dbReference>
<accession>M7C306</accession>
<feature type="transmembrane region" description="Helical" evidence="8">
    <location>
        <begin position="6"/>
        <end position="28"/>
    </location>
</feature>
<evidence type="ECO:0000256" key="4">
    <source>
        <dbReference type="ARBA" id="ARBA00023098"/>
    </source>
</evidence>
<keyword evidence="2 8" id="KW-0812">Transmembrane</keyword>
<dbReference type="GO" id="GO:0005783">
    <property type="term" value="C:endoplasmic reticulum"/>
    <property type="evidence" value="ECO:0007669"/>
    <property type="project" value="TreeGrafter"/>
</dbReference>
<feature type="transmembrane region" description="Helical" evidence="8">
    <location>
        <begin position="118"/>
        <end position="140"/>
    </location>
</feature>
<dbReference type="GO" id="GO:0047184">
    <property type="term" value="F:1-acylglycerophosphocholine O-acyltransferase activity"/>
    <property type="evidence" value="ECO:0007669"/>
    <property type="project" value="TreeGrafter"/>
</dbReference>
<evidence type="ECO:0000256" key="1">
    <source>
        <dbReference type="ARBA" id="ARBA00022679"/>
    </source>
</evidence>
<dbReference type="GO" id="GO:0042171">
    <property type="term" value="F:lysophosphatidic acid acyltransferase activity"/>
    <property type="evidence" value="ECO:0007669"/>
    <property type="project" value="TreeGrafter"/>
</dbReference>
<evidence type="ECO:0000256" key="6">
    <source>
        <dbReference type="ARBA" id="ARBA00023315"/>
    </source>
</evidence>
<protein>
    <submittedName>
        <fullName evidence="9">Lysophosphatidylcholine acyltransferase 1</fullName>
    </submittedName>
</protein>
<gene>
    <name evidence="9" type="ORF">UY3_00143</name>
</gene>
<evidence type="ECO:0000256" key="2">
    <source>
        <dbReference type="ARBA" id="ARBA00022692"/>
    </source>
</evidence>